<reference evidence="3 4" key="1">
    <citation type="submission" date="2018-08" db="EMBL/GenBank/DDBJ databases">
        <title>A genome reference for cultivated species of the human gut microbiota.</title>
        <authorList>
            <person name="Zou Y."/>
            <person name="Xue W."/>
            <person name="Luo G."/>
        </authorList>
    </citation>
    <scope>NUCLEOTIDE SEQUENCE [LARGE SCALE GENOMIC DNA]</scope>
    <source>
        <strain evidence="3 4">AM25-1LB</strain>
    </source>
</reference>
<dbReference type="Proteomes" id="UP000284902">
    <property type="component" value="Unassembled WGS sequence"/>
</dbReference>
<dbReference type="EMBL" id="QRHG01000006">
    <property type="protein sequence ID" value="RHF62325.1"/>
    <property type="molecule type" value="Genomic_DNA"/>
</dbReference>
<gene>
    <name evidence="3" type="ORF">DW672_03540</name>
</gene>
<keyword evidence="1" id="KW-0175">Coiled coil</keyword>
<feature type="coiled-coil region" evidence="1">
    <location>
        <begin position="62"/>
        <end position="89"/>
    </location>
</feature>
<evidence type="ECO:0000313" key="3">
    <source>
        <dbReference type="EMBL" id="RHF62325.1"/>
    </source>
</evidence>
<keyword evidence="2" id="KW-1133">Transmembrane helix</keyword>
<keyword evidence="2" id="KW-0472">Membrane</keyword>
<name>A0A414P7Z4_9FIRM</name>
<organism evidence="3 4">
    <name type="scientific">[Ruminococcus] lactaris</name>
    <dbReference type="NCBI Taxonomy" id="46228"/>
    <lineage>
        <taxon>Bacteria</taxon>
        <taxon>Bacillati</taxon>
        <taxon>Bacillota</taxon>
        <taxon>Clostridia</taxon>
        <taxon>Lachnospirales</taxon>
        <taxon>Lachnospiraceae</taxon>
        <taxon>Mediterraneibacter</taxon>
    </lineage>
</organism>
<protein>
    <submittedName>
        <fullName evidence="3">Uncharacterized protein</fullName>
    </submittedName>
</protein>
<evidence type="ECO:0000256" key="2">
    <source>
        <dbReference type="SAM" id="Phobius"/>
    </source>
</evidence>
<comment type="caution">
    <text evidence="3">The sequence shown here is derived from an EMBL/GenBank/DDBJ whole genome shotgun (WGS) entry which is preliminary data.</text>
</comment>
<feature type="transmembrane region" description="Helical" evidence="2">
    <location>
        <begin position="27"/>
        <end position="53"/>
    </location>
</feature>
<feature type="transmembrane region" description="Helical" evidence="2">
    <location>
        <begin position="5"/>
        <end position="21"/>
    </location>
</feature>
<evidence type="ECO:0000256" key="1">
    <source>
        <dbReference type="SAM" id="Coils"/>
    </source>
</evidence>
<dbReference type="AlphaFoldDB" id="A0A414P7Z4"/>
<accession>A0A414P7Z4</accession>
<sequence>MIWTLITVALIIIGIMLLVVNNTCNNLLLFGLGVTSLVVGMFIGFIIGTIAVINLTAVDKSIYEAEMQYESLTKQLQTIDSEYEDVSKAEVIQKVYDWNTKVYKSKYWTESPWTNWLCSEKYSDSLKYIEMEEIHND</sequence>
<keyword evidence="2" id="KW-0812">Transmembrane</keyword>
<proteinExistence type="predicted"/>
<evidence type="ECO:0000313" key="4">
    <source>
        <dbReference type="Proteomes" id="UP000284902"/>
    </source>
</evidence>